<comment type="subcellular location">
    <subcellularLocation>
        <location evidence="1">Cell membrane</location>
        <topology evidence="1">Multi-pass membrane protein</topology>
    </subcellularLocation>
</comment>
<evidence type="ECO:0000259" key="9">
    <source>
        <dbReference type="PROSITE" id="PS51012"/>
    </source>
</evidence>
<evidence type="ECO:0000256" key="8">
    <source>
        <dbReference type="SAM" id="Phobius"/>
    </source>
</evidence>
<dbReference type="Proteomes" id="UP001601059">
    <property type="component" value="Unassembled WGS sequence"/>
</dbReference>
<dbReference type="EMBL" id="JBIACK010000002">
    <property type="protein sequence ID" value="MFE8700321.1"/>
    <property type="molecule type" value="Genomic_DNA"/>
</dbReference>
<evidence type="ECO:0000256" key="3">
    <source>
        <dbReference type="ARBA" id="ARBA00022448"/>
    </source>
</evidence>
<organism evidence="10 11">
    <name type="scientific">Cytobacillus spartinae</name>
    <dbReference type="NCBI Taxonomy" id="3299023"/>
    <lineage>
        <taxon>Bacteria</taxon>
        <taxon>Bacillati</taxon>
        <taxon>Bacillota</taxon>
        <taxon>Bacilli</taxon>
        <taxon>Bacillales</taxon>
        <taxon>Bacillaceae</taxon>
        <taxon>Cytobacillus</taxon>
    </lineage>
</organism>
<dbReference type="InterPro" id="IPR047817">
    <property type="entry name" value="ABC2_TM_bact-type"/>
</dbReference>
<dbReference type="InterPro" id="IPR013525">
    <property type="entry name" value="ABC2_TM"/>
</dbReference>
<feature type="transmembrane region" description="Helical" evidence="8">
    <location>
        <begin position="20"/>
        <end position="41"/>
    </location>
</feature>
<evidence type="ECO:0000256" key="7">
    <source>
        <dbReference type="ARBA" id="ARBA00023136"/>
    </source>
</evidence>
<protein>
    <submittedName>
        <fullName evidence="10">ABC transporter permease</fullName>
    </submittedName>
</protein>
<feature type="transmembrane region" description="Helical" evidence="8">
    <location>
        <begin position="331"/>
        <end position="349"/>
    </location>
</feature>
<comment type="caution">
    <text evidence="10">The sequence shown here is derived from an EMBL/GenBank/DDBJ whole genome shotgun (WGS) entry which is preliminary data.</text>
</comment>
<evidence type="ECO:0000256" key="5">
    <source>
        <dbReference type="ARBA" id="ARBA00022692"/>
    </source>
</evidence>
<feature type="domain" description="ABC transmembrane type-2" evidence="9">
    <location>
        <begin position="182"/>
        <end position="409"/>
    </location>
</feature>
<accession>A0ABW6K805</accession>
<dbReference type="PANTHER" id="PTHR30294">
    <property type="entry name" value="MEMBRANE COMPONENT OF ABC TRANSPORTER YHHJ-RELATED"/>
    <property type="match status" value="1"/>
</dbReference>
<keyword evidence="3" id="KW-0813">Transport</keyword>
<dbReference type="PROSITE" id="PS51012">
    <property type="entry name" value="ABC_TM2"/>
    <property type="match status" value="1"/>
</dbReference>
<keyword evidence="6 8" id="KW-1133">Transmembrane helix</keyword>
<dbReference type="Pfam" id="PF12698">
    <property type="entry name" value="ABC2_membrane_3"/>
    <property type="match status" value="1"/>
</dbReference>
<gene>
    <name evidence="10" type="ORF">ACFYKX_06840</name>
</gene>
<name>A0ABW6K805_9BACI</name>
<dbReference type="RefSeq" id="WP_389359383.1">
    <property type="nucleotide sequence ID" value="NZ_JBIACK010000002.1"/>
</dbReference>
<keyword evidence="4" id="KW-1003">Cell membrane</keyword>
<reference evidence="10 11" key="1">
    <citation type="submission" date="2024-08" db="EMBL/GenBank/DDBJ databases">
        <title>Two novel Cytobacillus novel species.</title>
        <authorList>
            <person name="Liu G."/>
        </authorList>
    </citation>
    <scope>NUCLEOTIDE SEQUENCE [LARGE SCALE GENOMIC DNA]</scope>
    <source>
        <strain evidence="10 11">FJAT-54145</strain>
    </source>
</reference>
<keyword evidence="11" id="KW-1185">Reference proteome</keyword>
<evidence type="ECO:0000256" key="2">
    <source>
        <dbReference type="ARBA" id="ARBA00007783"/>
    </source>
</evidence>
<feature type="transmembrane region" description="Helical" evidence="8">
    <location>
        <begin position="217"/>
        <end position="239"/>
    </location>
</feature>
<dbReference type="PANTHER" id="PTHR30294:SF29">
    <property type="entry name" value="MULTIDRUG ABC TRANSPORTER PERMEASE YBHS-RELATED"/>
    <property type="match status" value="1"/>
</dbReference>
<feature type="transmembrane region" description="Helical" evidence="8">
    <location>
        <begin position="384"/>
        <end position="403"/>
    </location>
</feature>
<evidence type="ECO:0000256" key="1">
    <source>
        <dbReference type="ARBA" id="ARBA00004651"/>
    </source>
</evidence>
<keyword evidence="5 8" id="KW-0812">Transmembrane</keyword>
<proteinExistence type="inferred from homology"/>
<evidence type="ECO:0000256" key="4">
    <source>
        <dbReference type="ARBA" id="ARBA00022475"/>
    </source>
</evidence>
<feature type="transmembrane region" description="Helical" evidence="8">
    <location>
        <begin position="294"/>
        <end position="319"/>
    </location>
</feature>
<feature type="transmembrane region" description="Helical" evidence="8">
    <location>
        <begin position="251"/>
        <end position="274"/>
    </location>
</feature>
<keyword evidence="7 8" id="KW-0472">Membrane</keyword>
<comment type="similarity">
    <text evidence="2">Belongs to the ABC-2 integral membrane protein family.</text>
</comment>
<evidence type="ECO:0000313" key="10">
    <source>
        <dbReference type="EMBL" id="MFE8700321.1"/>
    </source>
</evidence>
<evidence type="ECO:0000256" key="6">
    <source>
        <dbReference type="ARBA" id="ARBA00022989"/>
    </source>
</evidence>
<evidence type="ECO:0000313" key="11">
    <source>
        <dbReference type="Proteomes" id="UP001601059"/>
    </source>
</evidence>
<sequence>MLFQIIKKDLLMFWRRPRELIILLLMPFVLISILGTALGAINNGDVPELNIKVAIVGDDEVLEGELKEVENLGLSSDIKSIIENRNPIKILIEDVLGSEELKESVDVDIYHHDLTHEEELKYTGVIEIPADFNTKYYSSLLLQEGSTPQINLYLNESTSFEGEILKEIITSFQEELSWWTTLGALGMNIEEIENKASSNLGEVKTVSERKTIDSVTYYAIGMSVMFIFYVASTASTFAYEQKHNYTFGRLLIANVPGSVFFTGIFTSTVLVAFIQMSILFGLSALIHDVRWPSVIDFIVITLLLSMMIGSFAVLLSALSYRINSDSVSSQFSNFLIPILAFMGGSYFPISRLGSFFEVLSTYSPAGAGISAYFKIMQGYSLSDVTGQIMVLVVVSVLLLIVATKIQPKRGEMI</sequence>
<dbReference type="InterPro" id="IPR051449">
    <property type="entry name" value="ABC-2_transporter_component"/>
</dbReference>